<gene>
    <name evidence="2" type="ORF">ECPE_LOCUS6432</name>
</gene>
<dbReference type="Proteomes" id="UP000272942">
    <property type="component" value="Unassembled WGS sequence"/>
</dbReference>
<name>A0A183AHJ7_9TREM</name>
<reference evidence="2 3" key="2">
    <citation type="submission" date="2018-11" db="EMBL/GenBank/DDBJ databases">
        <authorList>
            <consortium name="Pathogen Informatics"/>
        </authorList>
    </citation>
    <scope>NUCLEOTIDE SEQUENCE [LARGE SCALE GENOMIC DNA]</scope>
    <source>
        <strain evidence="2 3">Egypt</strain>
    </source>
</reference>
<reference evidence="4" key="1">
    <citation type="submission" date="2016-06" db="UniProtKB">
        <authorList>
            <consortium name="WormBaseParasite"/>
        </authorList>
    </citation>
    <scope>IDENTIFICATION</scope>
</reference>
<dbReference type="WBParaSite" id="ECPE_0000644501-mRNA-1">
    <property type="protein sequence ID" value="ECPE_0000644501-mRNA-1"/>
    <property type="gene ID" value="ECPE_0000644501"/>
</dbReference>
<keyword evidence="3" id="KW-1185">Reference proteome</keyword>
<organism evidence="4">
    <name type="scientific">Echinostoma caproni</name>
    <dbReference type="NCBI Taxonomy" id="27848"/>
    <lineage>
        <taxon>Eukaryota</taxon>
        <taxon>Metazoa</taxon>
        <taxon>Spiralia</taxon>
        <taxon>Lophotrochozoa</taxon>
        <taxon>Platyhelminthes</taxon>
        <taxon>Trematoda</taxon>
        <taxon>Digenea</taxon>
        <taxon>Plagiorchiida</taxon>
        <taxon>Echinostomata</taxon>
        <taxon>Echinostomatoidea</taxon>
        <taxon>Echinostomatidae</taxon>
        <taxon>Echinostoma</taxon>
    </lineage>
</organism>
<evidence type="ECO:0000313" key="2">
    <source>
        <dbReference type="EMBL" id="VDP78358.1"/>
    </source>
</evidence>
<evidence type="ECO:0000256" key="1">
    <source>
        <dbReference type="SAM" id="MobiDB-lite"/>
    </source>
</evidence>
<evidence type="ECO:0000313" key="3">
    <source>
        <dbReference type="Proteomes" id="UP000272942"/>
    </source>
</evidence>
<feature type="compositionally biased region" description="Polar residues" evidence="1">
    <location>
        <begin position="9"/>
        <end position="26"/>
    </location>
</feature>
<accession>A0A183AHJ7</accession>
<proteinExistence type="predicted"/>
<dbReference type="EMBL" id="UZAN01043432">
    <property type="protein sequence ID" value="VDP78358.1"/>
    <property type="molecule type" value="Genomic_DNA"/>
</dbReference>
<sequence>MDRGVQVQIDDTNGEMNSDYQMNQSSFGVDINPEQFEMTKTSSAYPVLDRTDDELVSDQMRMGQSDEIERRKRSLEEVFQEIEPAENSLISKLSFILSQGKCYVFELD</sequence>
<dbReference type="AlphaFoldDB" id="A0A183AHJ7"/>
<feature type="region of interest" description="Disordered" evidence="1">
    <location>
        <begin position="1"/>
        <end position="26"/>
    </location>
</feature>
<evidence type="ECO:0000313" key="4">
    <source>
        <dbReference type="WBParaSite" id="ECPE_0000644501-mRNA-1"/>
    </source>
</evidence>
<protein>
    <submittedName>
        <fullName evidence="4">EB1 C-terminal domain-containing protein</fullName>
    </submittedName>
</protein>